<name>A0A9P6VHF2_9HELO</name>
<dbReference type="EMBL" id="VNKQ01000012">
    <property type="protein sequence ID" value="KAG0647779.1"/>
    <property type="molecule type" value="Genomic_DNA"/>
</dbReference>
<proteinExistence type="inferred from homology"/>
<dbReference type="SUPFAM" id="SSF55920">
    <property type="entry name" value="Creatinase/aminopeptidase"/>
    <property type="match status" value="1"/>
</dbReference>
<accession>A0A9P6VHF2</accession>
<evidence type="ECO:0000256" key="5">
    <source>
        <dbReference type="ARBA" id="ARBA00012574"/>
    </source>
</evidence>
<dbReference type="InterPro" id="IPR029149">
    <property type="entry name" value="Creatin/AminoP/Spt16_N"/>
</dbReference>
<dbReference type="CDD" id="cd01087">
    <property type="entry name" value="Prolidase"/>
    <property type="match status" value="1"/>
</dbReference>
<comment type="caution">
    <text evidence="13">The sequence shown here is derived from an EMBL/GenBank/DDBJ whole genome shotgun (WGS) entry which is preliminary data.</text>
</comment>
<sequence>MEAVEAVLTGKYPAKNHARRVAQYIKKKNPDASGVLYLEGQKTRMIEDNDETHPRQRRYFNYMTGCPLPDAYFTYDITNDKSTLFIPPIDPESVIWSGLPLSEEEALALYDVDVVQTSNEVAASLARPNPTATVYGIADQVSDHITFLQFKSTDLTLLKEAIEECRVVKDDYEVALTKKANAISTIAHTAVLKAVKKARNERELEGLFIEKCIANGAREQAYHGIFASGEAAATLHYVKNYEPLEGKLNLLLDAGGEYSCYASDITRTFPINGKFSKESRAIYDIVLEMQHTCTNMLKEGVVWDDVHLEAHKIAIDGLLSLGVLQGDKEDILKSRTSVAFFPHGLGHYLGMDTHDTGGHPNYADKDTMFRYLRVRGKLPAGSIITVEPGIYFCRFIIEPFLQDPVHSQYINFDVLNKYWAVGGVRIEDNILITKTGYENLTTAIKDVAEMEKIISES</sequence>
<gene>
    <name evidence="13" type="ORF">D0Z07_6785</name>
</gene>
<evidence type="ECO:0000256" key="10">
    <source>
        <dbReference type="ARBA" id="ARBA00023211"/>
    </source>
</evidence>
<dbReference type="EC" id="3.4.11.9" evidence="5"/>
<keyword evidence="7" id="KW-0479">Metal-binding</keyword>
<dbReference type="SUPFAM" id="SSF53092">
    <property type="entry name" value="Creatinase/prolidase N-terminal domain"/>
    <property type="match status" value="1"/>
</dbReference>
<evidence type="ECO:0000256" key="7">
    <source>
        <dbReference type="ARBA" id="ARBA00022723"/>
    </source>
</evidence>
<dbReference type="PANTHER" id="PTHR43226:SF1">
    <property type="entry name" value="XAA-PRO DIPEPTIDASE"/>
    <property type="match status" value="1"/>
</dbReference>
<dbReference type="InterPro" id="IPR052433">
    <property type="entry name" value="X-Pro_dipept-like"/>
</dbReference>
<evidence type="ECO:0000256" key="3">
    <source>
        <dbReference type="ARBA" id="ARBA00002443"/>
    </source>
</evidence>
<dbReference type="Proteomes" id="UP000785200">
    <property type="component" value="Unassembled WGS sequence"/>
</dbReference>
<reference evidence="13" key="1">
    <citation type="submission" date="2019-07" db="EMBL/GenBank/DDBJ databases">
        <title>Hyphodiscus hymeniophilus genome sequencing and assembly.</title>
        <authorList>
            <person name="Kramer G."/>
            <person name="Nodwell J."/>
        </authorList>
    </citation>
    <scope>NUCLEOTIDE SEQUENCE</scope>
    <source>
        <strain evidence="13">ATCC 34498</strain>
    </source>
</reference>
<evidence type="ECO:0000256" key="2">
    <source>
        <dbReference type="ARBA" id="ARBA00001936"/>
    </source>
</evidence>
<dbReference type="AlphaFoldDB" id="A0A9P6VHF2"/>
<protein>
    <recommendedName>
        <fullName evidence="5">Xaa-Pro aminopeptidase</fullName>
        <ecNumber evidence="5">3.4.11.9</ecNumber>
    </recommendedName>
    <alternativeName>
        <fullName evidence="11">Aminoacylproline aminopeptidase</fullName>
    </alternativeName>
</protein>
<evidence type="ECO:0000256" key="6">
    <source>
        <dbReference type="ARBA" id="ARBA00022438"/>
    </source>
</evidence>
<dbReference type="InterPro" id="IPR000994">
    <property type="entry name" value="Pept_M24"/>
</dbReference>
<keyword evidence="6 13" id="KW-0645">Protease</keyword>
<comment type="similarity">
    <text evidence="4">Belongs to the peptidase M24B family.</text>
</comment>
<evidence type="ECO:0000313" key="13">
    <source>
        <dbReference type="EMBL" id="KAG0647779.1"/>
    </source>
</evidence>
<organism evidence="13 14">
    <name type="scientific">Hyphodiscus hymeniophilus</name>
    <dbReference type="NCBI Taxonomy" id="353542"/>
    <lineage>
        <taxon>Eukaryota</taxon>
        <taxon>Fungi</taxon>
        <taxon>Dikarya</taxon>
        <taxon>Ascomycota</taxon>
        <taxon>Pezizomycotina</taxon>
        <taxon>Leotiomycetes</taxon>
        <taxon>Helotiales</taxon>
        <taxon>Hyphodiscaceae</taxon>
        <taxon>Hyphodiscus</taxon>
    </lineage>
</organism>
<keyword evidence="6 13" id="KW-0031">Aminopeptidase</keyword>
<keyword evidence="8" id="KW-0378">Hydrolase</keyword>
<dbReference type="OrthoDB" id="10261878at2759"/>
<dbReference type="GO" id="GO:0030145">
    <property type="term" value="F:manganese ion binding"/>
    <property type="evidence" value="ECO:0007669"/>
    <property type="project" value="InterPro"/>
</dbReference>
<evidence type="ECO:0000256" key="4">
    <source>
        <dbReference type="ARBA" id="ARBA00008766"/>
    </source>
</evidence>
<evidence type="ECO:0000256" key="11">
    <source>
        <dbReference type="ARBA" id="ARBA00030849"/>
    </source>
</evidence>
<dbReference type="Pfam" id="PF00557">
    <property type="entry name" value="Peptidase_M24"/>
    <property type="match status" value="1"/>
</dbReference>
<evidence type="ECO:0000256" key="8">
    <source>
        <dbReference type="ARBA" id="ARBA00022801"/>
    </source>
</evidence>
<feature type="domain" description="Aminopeptidase P N-terminal" evidence="12">
    <location>
        <begin position="12"/>
        <end position="143"/>
    </location>
</feature>
<dbReference type="InterPro" id="IPR036005">
    <property type="entry name" value="Creatinase/aminopeptidase-like"/>
</dbReference>
<dbReference type="Gene3D" id="3.40.350.10">
    <property type="entry name" value="Creatinase/prolidase N-terminal domain"/>
    <property type="match status" value="1"/>
</dbReference>
<dbReference type="Pfam" id="PF05195">
    <property type="entry name" value="AMP_N"/>
    <property type="match status" value="1"/>
</dbReference>
<comment type="catalytic activity">
    <reaction evidence="1">
        <text>Release of any N-terminal amino acid, including proline, that is linked to proline, even from a dipeptide or tripeptide.</text>
        <dbReference type="EC" id="3.4.11.9"/>
    </reaction>
</comment>
<comment type="function">
    <text evidence="3">Catalyzes the removal of a penultimate prolyl residue from the N-termini of peptides.</text>
</comment>
<evidence type="ECO:0000313" key="14">
    <source>
        <dbReference type="Proteomes" id="UP000785200"/>
    </source>
</evidence>
<dbReference type="GO" id="GO:0006508">
    <property type="term" value="P:proteolysis"/>
    <property type="evidence" value="ECO:0007669"/>
    <property type="project" value="TreeGrafter"/>
</dbReference>
<dbReference type="FunFam" id="3.90.230.10:FF:000002">
    <property type="entry name" value="Xaa-Pro aminopeptidase 3"/>
    <property type="match status" value="1"/>
</dbReference>
<dbReference type="PANTHER" id="PTHR43226">
    <property type="entry name" value="XAA-PRO AMINOPEPTIDASE 3"/>
    <property type="match status" value="1"/>
</dbReference>
<dbReference type="GO" id="GO:0070006">
    <property type="term" value="F:metalloaminopeptidase activity"/>
    <property type="evidence" value="ECO:0007669"/>
    <property type="project" value="InterPro"/>
</dbReference>
<evidence type="ECO:0000256" key="9">
    <source>
        <dbReference type="ARBA" id="ARBA00023049"/>
    </source>
</evidence>
<dbReference type="SMART" id="SM01011">
    <property type="entry name" value="AMP_N"/>
    <property type="match status" value="1"/>
</dbReference>
<comment type="cofactor">
    <cofactor evidence="2">
        <name>Mn(2+)</name>
        <dbReference type="ChEBI" id="CHEBI:29035"/>
    </cofactor>
</comment>
<keyword evidence="10" id="KW-0464">Manganese</keyword>
<evidence type="ECO:0000256" key="1">
    <source>
        <dbReference type="ARBA" id="ARBA00001424"/>
    </source>
</evidence>
<keyword evidence="9" id="KW-0482">Metalloprotease</keyword>
<keyword evidence="14" id="KW-1185">Reference proteome</keyword>
<dbReference type="InterPro" id="IPR007865">
    <property type="entry name" value="Aminopep_P_N"/>
</dbReference>
<dbReference type="Gene3D" id="3.90.230.10">
    <property type="entry name" value="Creatinase/methionine aminopeptidase superfamily"/>
    <property type="match status" value="1"/>
</dbReference>
<evidence type="ECO:0000259" key="12">
    <source>
        <dbReference type="SMART" id="SM01011"/>
    </source>
</evidence>